<keyword evidence="2" id="KW-1185">Reference proteome</keyword>
<accession>A0ABX5R8B8</accession>
<evidence type="ECO:0000313" key="2">
    <source>
        <dbReference type="Proteomes" id="UP000288953"/>
    </source>
</evidence>
<organism evidence="1 2">
    <name type="scientific">Candidatus Pseudomonas adelgestsugas</name>
    <dbReference type="NCBI Taxonomy" id="1302376"/>
    <lineage>
        <taxon>Bacteria</taxon>
        <taxon>Pseudomonadati</taxon>
        <taxon>Pseudomonadota</taxon>
        <taxon>Gammaproteobacteria</taxon>
        <taxon>Pseudomonadales</taxon>
        <taxon>Pseudomonadaceae</taxon>
        <taxon>Pseudomonas</taxon>
    </lineage>
</organism>
<sequence>MTTVDFLYITKQITQLPHTWTLPAGLPKKPDI</sequence>
<name>A0ABX5R8B8_9PSED</name>
<protein>
    <submittedName>
        <fullName evidence="1">Uncharacterized protein</fullName>
    </submittedName>
</protein>
<reference evidence="1 2" key="1">
    <citation type="journal article" date="2018" name="Genome Biol. Evol.">
        <title>Partnering With a Pest: Genomes of Hemlock Woolly Adelgid Symbionts Reveal Atypical Nutritional Provisioning Patterns in Dual-Obligate Bacteria.</title>
        <authorList>
            <person name="Weglarz K.M."/>
            <person name="Havill N.P."/>
            <person name="Burke G.R."/>
            <person name="von Dohlen C.D."/>
        </authorList>
    </citation>
    <scope>NUCLEOTIDE SEQUENCE [LARGE SCALE GENOMIC DNA]</scope>
    <source>
        <strain evidence="1 2">HWA_ENA</strain>
    </source>
</reference>
<gene>
    <name evidence="1" type="ORF">C3B55_00563</name>
</gene>
<dbReference type="Proteomes" id="UP000288953">
    <property type="component" value="Chromosome"/>
</dbReference>
<proteinExistence type="predicted"/>
<evidence type="ECO:0000313" key="1">
    <source>
        <dbReference type="EMBL" id="QAX81896.1"/>
    </source>
</evidence>
<dbReference type="EMBL" id="CP026512">
    <property type="protein sequence ID" value="QAX81896.1"/>
    <property type="molecule type" value="Genomic_DNA"/>
</dbReference>